<protein>
    <submittedName>
        <fullName evidence="1">Uncharacterized protein</fullName>
    </submittedName>
</protein>
<gene>
    <name evidence="1" type="ORF">CJ192_07245</name>
</gene>
<organism evidence="1 2">
    <name type="scientific">Anaerococcus hydrogenalis</name>
    <dbReference type="NCBI Taxonomy" id="33029"/>
    <lineage>
        <taxon>Bacteria</taxon>
        <taxon>Bacillati</taxon>
        <taxon>Bacillota</taxon>
        <taxon>Tissierellia</taxon>
        <taxon>Tissierellales</taxon>
        <taxon>Peptoniphilaceae</taxon>
        <taxon>Anaerococcus</taxon>
    </lineage>
</organism>
<accession>A0A2N6UHF9</accession>
<sequence length="64" mass="7251">MGKNIKIIINTSNKINIIPKSTKRFLDTKTHLLGKFFRAITLVLGINMPNQGIFIGSKWVSDYT</sequence>
<name>A0A2N6UHF9_9FIRM</name>
<dbReference type="EMBL" id="PNHP01000005">
    <property type="protein sequence ID" value="PMC80985.1"/>
    <property type="molecule type" value="Genomic_DNA"/>
</dbReference>
<evidence type="ECO:0000313" key="1">
    <source>
        <dbReference type="EMBL" id="PMC80985.1"/>
    </source>
</evidence>
<dbReference type="Proteomes" id="UP000235658">
    <property type="component" value="Unassembled WGS sequence"/>
</dbReference>
<reference evidence="1 2" key="1">
    <citation type="submission" date="2017-09" db="EMBL/GenBank/DDBJ databases">
        <title>Bacterial strain isolated from the female urinary microbiota.</title>
        <authorList>
            <person name="Thomas-White K."/>
            <person name="Kumar N."/>
            <person name="Forster S."/>
            <person name="Putonti C."/>
            <person name="Lawley T."/>
            <person name="Wolfe A.J."/>
        </authorList>
    </citation>
    <scope>NUCLEOTIDE SEQUENCE [LARGE SCALE GENOMIC DNA]</scope>
    <source>
        <strain evidence="1 2">UMB0204</strain>
    </source>
</reference>
<comment type="caution">
    <text evidence="1">The sequence shown here is derived from an EMBL/GenBank/DDBJ whole genome shotgun (WGS) entry which is preliminary data.</text>
</comment>
<evidence type="ECO:0000313" key="2">
    <source>
        <dbReference type="Proteomes" id="UP000235658"/>
    </source>
</evidence>
<proteinExistence type="predicted"/>
<dbReference type="AlphaFoldDB" id="A0A2N6UHF9"/>